<dbReference type="InterPro" id="IPR029068">
    <property type="entry name" value="Glyas_Bleomycin-R_OHBP_Dase"/>
</dbReference>
<dbReference type="Gene3D" id="3.10.180.10">
    <property type="entry name" value="2,3-Dihydroxybiphenyl 1,2-Dioxygenase, domain 1"/>
    <property type="match status" value="1"/>
</dbReference>
<comment type="caution">
    <text evidence="1">The sequence shown here is derived from an EMBL/GenBank/DDBJ whole genome shotgun (WGS) entry which is preliminary data.</text>
</comment>
<dbReference type="SUPFAM" id="SSF54593">
    <property type="entry name" value="Glyoxalase/Bleomycin resistance protein/Dihydroxybiphenyl dioxygenase"/>
    <property type="match status" value="1"/>
</dbReference>
<dbReference type="AlphaFoldDB" id="A0A5M3Z8H1"/>
<keyword evidence="2" id="KW-1185">Reference proteome</keyword>
<gene>
    <name evidence="1" type="ORF">ATEIFO6365_0009006500</name>
</gene>
<dbReference type="PROSITE" id="PS51819">
    <property type="entry name" value="VOC"/>
    <property type="match status" value="1"/>
</dbReference>
<protein>
    <submittedName>
        <fullName evidence="1">Glyoxalase family protein</fullName>
    </submittedName>
</protein>
<proteinExistence type="predicted"/>
<accession>A0A5M3Z8H1</accession>
<dbReference type="PANTHER" id="PTHR39175:SF1">
    <property type="entry name" value="FAMILY PROTEIN, PUTATIVE (AFU_ORTHOLOGUE AFUA_3G15060)-RELATED"/>
    <property type="match status" value="1"/>
</dbReference>
<evidence type="ECO:0000313" key="2">
    <source>
        <dbReference type="Proteomes" id="UP000452235"/>
    </source>
</evidence>
<dbReference type="OrthoDB" id="3340372at2759"/>
<dbReference type="InterPro" id="IPR037523">
    <property type="entry name" value="VOC_core"/>
</dbReference>
<dbReference type="VEuPathDB" id="FungiDB:ATEG_07463"/>
<dbReference type="PANTHER" id="PTHR39175">
    <property type="entry name" value="FAMILY PROTEIN, PUTATIVE (AFU_ORTHOLOGUE AFUA_3G15060)-RELATED"/>
    <property type="match status" value="1"/>
</dbReference>
<evidence type="ECO:0000313" key="1">
    <source>
        <dbReference type="EMBL" id="GFF18702.1"/>
    </source>
</evidence>
<dbReference type="Proteomes" id="UP000452235">
    <property type="component" value="Unassembled WGS sequence"/>
</dbReference>
<sequence length="136" mass="14922">MITGIAHTNLLVPDGTLDNAHEFYAGTLGLTAIPVPQLQKNTTAWFNITPDGSQQIHIAFGTNERGSPRHPCLRVSSLEALQALRQRIWDHHVRGGAAAPLEADKPGEEISGETTAEYPTRFFARDYAGNRIEFSL</sequence>
<reference evidence="1 2" key="1">
    <citation type="submission" date="2020-01" db="EMBL/GenBank/DDBJ databases">
        <title>Aspergillus terreus IFO 6365 whole genome shotgun sequence.</title>
        <authorList>
            <person name="Kanamasa S."/>
            <person name="Takahashi H."/>
        </authorList>
    </citation>
    <scope>NUCLEOTIDE SEQUENCE [LARGE SCALE GENOMIC DNA]</scope>
    <source>
        <strain evidence="1 2">IFO 6365</strain>
    </source>
</reference>
<organism evidence="1 2">
    <name type="scientific">Aspergillus terreus</name>
    <dbReference type="NCBI Taxonomy" id="33178"/>
    <lineage>
        <taxon>Eukaryota</taxon>
        <taxon>Fungi</taxon>
        <taxon>Dikarya</taxon>
        <taxon>Ascomycota</taxon>
        <taxon>Pezizomycotina</taxon>
        <taxon>Eurotiomycetes</taxon>
        <taxon>Eurotiomycetidae</taxon>
        <taxon>Eurotiales</taxon>
        <taxon>Aspergillaceae</taxon>
        <taxon>Aspergillus</taxon>
        <taxon>Aspergillus subgen. Circumdati</taxon>
    </lineage>
</organism>
<dbReference type="EMBL" id="BLJY01000009">
    <property type="protein sequence ID" value="GFF18702.1"/>
    <property type="molecule type" value="Genomic_DNA"/>
</dbReference>
<name>A0A5M3Z8H1_ASPTE</name>